<gene>
    <name evidence="11" type="ORF">GLOTRDRAFT_52582</name>
</gene>
<evidence type="ECO:0000256" key="7">
    <source>
        <dbReference type="ARBA" id="ARBA00023242"/>
    </source>
</evidence>
<dbReference type="KEGG" id="gtr:GLOTRDRAFT_52582"/>
<evidence type="ECO:0000256" key="8">
    <source>
        <dbReference type="PROSITE-ProRule" id="PRU00221"/>
    </source>
</evidence>
<evidence type="ECO:0000259" key="10">
    <source>
        <dbReference type="Pfam" id="PF23769"/>
    </source>
</evidence>
<feature type="compositionally biased region" description="Polar residues" evidence="9">
    <location>
        <begin position="949"/>
        <end position="959"/>
    </location>
</feature>
<protein>
    <submittedName>
        <fullName evidence="11">WD40 repeat-like protein</fullName>
    </submittedName>
</protein>
<evidence type="ECO:0000256" key="5">
    <source>
        <dbReference type="ARBA" id="ARBA00022737"/>
    </source>
</evidence>
<evidence type="ECO:0000313" key="12">
    <source>
        <dbReference type="Proteomes" id="UP000030669"/>
    </source>
</evidence>
<feature type="repeat" description="WD" evidence="8">
    <location>
        <begin position="125"/>
        <end position="167"/>
    </location>
</feature>
<dbReference type="InterPro" id="IPR001680">
    <property type="entry name" value="WD40_rpt"/>
</dbReference>
<keyword evidence="3" id="KW-0698">rRNA processing</keyword>
<dbReference type="OMA" id="WILNTRI"/>
<sequence>MAATKAKHPASRQPRDTHPSPGHLSSPKIVKSKKGKSKEEDATSVAQKGKGRKEPDELTEHITWSWTSLTDSWVSRQPPVFTKDGSYFFSIVGSSVKIYSSTTGQVVSTLSASPSGSSASKFSQGNGHTDSITAAVLSPTNPFQLITASLDGCIKVWDFLEADLLQTIDLAQPILHLCAHQNFKDHVFVSVARPGSSKEDNNAVLRVSLKPSAATAGSAYQKSSEILAVGKTRSTCGLAVSPSGQWLVAAAGHKAYVAQTSALKSGFTKFVSPEALTCLAFHPSEEYFATGDVKGHIRLWYCLNEEIIRSHSAVGVEKKAQTTTLHWHAHAVSGLAFTVNGAYLLSGGEESVLVIWQLHTGKKEFIPRVGSPILSIAVCRARDREEEYILGLADASFAVIDAGSLKIMRSFSRIKLDSTAPLGKHLTSFPVPLAYHGPTSSLVLPSSHPSSLQTYSPTQHKLLSELEVSPSNRVSRRDEKSLEPSRVLRVAVASSGEWMATLDSREGDDTFHREIYLKLWQWNARAGIWSLNTRIDRPHGDKQVSTVVFHPDRRRPLIVTTGEDGKVRGWGIRTTVDKNGGQEDFWVARSALDFRSEVPTHASWSPDGSLLLVSFGSHVVLCDSITGVINTALTSPQCKSARSAHFVGTEGRYVAVVGSHDIVLWDLISQTVRWHRRCSIAISAVVPHPLDDSVAVFYSSWGADLVTTVEVLSTSSERPIRKRSLPFHLLTVSPYPVHHVSSSHKSLYALVAITSSWNVVLLGDYVAAGDEQASCAQVIPDPAGSARRPTLFQDIFGKSAFADTSNPRSEQIPATSSYSWDSKDAAAVLDGPAHLIPPIESVFDSLMGSFLKPRLPCSQEAAHIADESDEGMDEDVDVDMDVTQDTAPVVISRSSERVVSVEEMDMFVELFKQHAINGHRPNISQVNGKKTNGTQVHPNGYTPRHPVPAQTNGYHQLSPQSVLSTPAKSLKNGVLHQHSGSPVAPLTAGKKRKKSLG</sequence>
<dbReference type="InterPro" id="IPR036322">
    <property type="entry name" value="WD40_repeat_dom_sf"/>
</dbReference>
<organism evidence="11 12">
    <name type="scientific">Gloeophyllum trabeum (strain ATCC 11539 / FP-39264 / Madison 617)</name>
    <name type="common">Brown rot fungus</name>
    <dbReference type="NCBI Taxonomy" id="670483"/>
    <lineage>
        <taxon>Eukaryota</taxon>
        <taxon>Fungi</taxon>
        <taxon>Dikarya</taxon>
        <taxon>Basidiomycota</taxon>
        <taxon>Agaricomycotina</taxon>
        <taxon>Agaricomycetes</taxon>
        <taxon>Gloeophyllales</taxon>
        <taxon>Gloeophyllaceae</taxon>
        <taxon>Gloeophyllum</taxon>
    </lineage>
</organism>
<dbReference type="OrthoDB" id="4096at2759"/>
<dbReference type="PROSITE" id="PS50294">
    <property type="entry name" value="WD_REPEATS_REGION"/>
    <property type="match status" value="2"/>
</dbReference>
<evidence type="ECO:0000313" key="11">
    <source>
        <dbReference type="EMBL" id="EPQ60436.1"/>
    </source>
</evidence>
<keyword evidence="6" id="KW-0804">Transcription</keyword>
<accession>S7QKT7</accession>
<keyword evidence="12" id="KW-1185">Reference proteome</keyword>
<dbReference type="SUPFAM" id="SSF50978">
    <property type="entry name" value="WD40 repeat-like"/>
    <property type="match status" value="2"/>
</dbReference>
<dbReference type="GO" id="GO:0006364">
    <property type="term" value="P:rRNA processing"/>
    <property type="evidence" value="ECO:0007669"/>
    <property type="project" value="UniProtKB-KW"/>
</dbReference>
<feature type="region of interest" description="Disordered" evidence="9">
    <location>
        <begin position="1"/>
        <end position="57"/>
    </location>
</feature>
<dbReference type="PANTHER" id="PTHR44215:SF1">
    <property type="entry name" value="WD REPEAT-CONTAINING PROTEIN 75"/>
    <property type="match status" value="1"/>
</dbReference>
<dbReference type="AlphaFoldDB" id="S7QKT7"/>
<name>S7QKT7_GLOTA</name>
<dbReference type="Pfam" id="PF23869">
    <property type="entry name" value="Beta-prop_WDR75_1st"/>
    <property type="match status" value="1"/>
</dbReference>
<dbReference type="GO" id="GO:0032040">
    <property type="term" value="C:small-subunit processome"/>
    <property type="evidence" value="ECO:0007669"/>
    <property type="project" value="InterPro"/>
</dbReference>
<dbReference type="HOGENOM" id="CLU_005417_1_0_1"/>
<dbReference type="InterPro" id="IPR057644">
    <property type="entry name" value="Beta-prop_WDR75_2nd"/>
</dbReference>
<proteinExistence type="predicted"/>
<feature type="repeat" description="WD" evidence="8">
    <location>
        <begin position="325"/>
        <end position="366"/>
    </location>
</feature>
<evidence type="ECO:0000256" key="1">
    <source>
        <dbReference type="ARBA" id="ARBA00004604"/>
    </source>
</evidence>
<evidence type="ECO:0000256" key="4">
    <source>
        <dbReference type="ARBA" id="ARBA00022574"/>
    </source>
</evidence>
<feature type="compositionally biased region" description="Basic residues" evidence="9">
    <location>
        <begin position="1"/>
        <end position="10"/>
    </location>
</feature>
<dbReference type="InterPro" id="IPR015943">
    <property type="entry name" value="WD40/YVTN_repeat-like_dom_sf"/>
</dbReference>
<dbReference type="STRING" id="670483.S7QKT7"/>
<dbReference type="Gene3D" id="2.130.10.10">
    <property type="entry name" value="YVTN repeat-like/Quinoprotein amine dehydrogenase"/>
    <property type="match status" value="3"/>
</dbReference>
<feature type="domain" description="WD repeat-containing protein 75 second beta-propeller" evidence="10">
    <location>
        <begin position="439"/>
        <end position="702"/>
    </location>
</feature>
<dbReference type="Pfam" id="PF23769">
    <property type="entry name" value="Beta-prop_WDR75_2nd"/>
    <property type="match status" value="1"/>
</dbReference>
<dbReference type="SMART" id="SM00320">
    <property type="entry name" value="WD40"/>
    <property type="match status" value="4"/>
</dbReference>
<evidence type="ECO:0000256" key="6">
    <source>
        <dbReference type="ARBA" id="ARBA00023163"/>
    </source>
</evidence>
<dbReference type="PROSITE" id="PS50082">
    <property type="entry name" value="WD_REPEATS_2"/>
    <property type="match status" value="2"/>
</dbReference>
<evidence type="ECO:0000256" key="2">
    <source>
        <dbReference type="ARBA" id="ARBA00022517"/>
    </source>
</evidence>
<dbReference type="Proteomes" id="UP000030669">
    <property type="component" value="Unassembled WGS sequence"/>
</dbReference>
<dbReference type="GeneID" id="19306890"/>
<feature type="region of interest" description="Disordered" evidence="9">
    <location>
        <begin position="972"/>
        <end position="997"/>
    </location>
</feature>
<keyword evidence="5" id="KW-0677">Repeat</keyword>
<dbReference type="GO" id="GO:0003723">
    <property type="term" value="F:RNA binding"/>
    <property type="evidence" value="ECO:0007669"/>
    <property type="project" value="InterPro"/>
</dbReference>
<keyword evidence="2" id="KW-0690">Ribosome biogenesis</keyword>
<evidence type="ECO:0000256" key="3">
    <source>
        <dbReference type="ARBA" id="ARBA00022552"/>
    </source>
</evidence>
<dbReference type="GO" id="GO:0045943">
    <property type="term" value="P:positive regulation of transcription by RNA polymerase I"/>
    <property type="evidence" value="ECO:0007669"/>
    <property type="project" value="InterPro"/>
</dbReference>
<dbReference type="eggNOG" id="KOG1963">
    <property type="taxonomic scope" value="Eukaryota"/>
</dbReference>
<dbReference type="GO" id="GO:2000234">
    <property type="term" value="P:positive regulation of rRNA processing"/>
    <property type="evidence" value="ECO:0007669"/>
    <property type="project" value="TreeGrafter"/>
</dbReference>
<dbReference type="RefSeq" id="XP_007860358.1">
    <property type="nucleotide sequence ID" value="XM_007862167.1"/>
</dbReference>
<reference evidence="11 12" key="1">
    <citation type="journal article" date="2012" name="Science">
        <title>The Paleozoic origin of enzymatic lignin decomposition reconstructed from 31 fungal genomes.</title>
        <authorList>
            <person name="Floudas D."/>
            <person name="Binder M."/>
            <person name="Riley R."/>
            <person name="Barry K."/>
            <person name="Blanchette R.A."/>
            <person name="Henrissat B."/>
            <person name="Martinez A.T."/>
            <person name="Otillar R."/>
            <person name="Spatafora J.W."/>
            <person name="Yadav J.S."/>
            <person name="Aerts A."/>
            <person name="Benoit I."/>
            <person name="Boyd A."/>
            <person name="Carlson A."/>
            <person name="Copeland A."/>
            <person name="Coutinho P.M."/>
            <person name="de Vries R.P."/>
            <person name="Ferreira P."/>
            <person name="Findley K."/>
            <person name="Foster B."/>
            <person name="Gaskell J."/>
            <person name="Glotzer D."/>
            <person name="Gorecki P."/>
            <person name="Heitman J."/>
            <person name="Hesse C."/>
            <person name="Hori C."/>
            <person name="Igarashi K."/>
            <person name="Jurgens J.A."/>
            <person name="Kallen N."/>
            <person name="Kersten P."/>
            <person name="Kohler A."/>
            <person name="Kuees U."/>
            <person name="Kumar T.K.A."/>
            <person name="Kuo A."/>
            <person name="LaButti K."/>
            <person name="Larrondo L.F."/>
            <person name="Lindquist E."/>
            <person name="Ling A."/>
            <person name="Lombard V."/>
            <person name="Lucas S."/>
            <person name="Lundell T."/>
            <person name="Martin R."/>
            <person name="McLaughlin D.J."/>
            <person name="Morgenstern I."/>
            <person name="Morin E."/>
            <person name="Murat C."/>
            <person name="Nagy L.G."/>
            <person name="Nolan M."/>
            <person name="Ohm R.A."/>
            <person name="Patyshakuliyeva A."/>
            <person name="Rokas A."/>
            <person name="Ruiz-Duenas F.J."/>
            <person name="Sabat G."/>
            <person name="Salamov A."/>
            <person name="Samejima M."/>
            <person name="Schmutz J."/>
            <person name="Slot J.C."/>
            <person name="St John F."/>
            <person name="Stenlid J."/>
            <person name="Sun H."/>
            <person name="Sun S."/>
            <person name="Syed K."/>
            <person name="Tsang A."/>
            <person name="Wiebenga A."/>
            <person name="Young D."/>
            <person name="Pisabarro A."/>
            <person name="Eastwood D.C."/>
            <person name="Martin F."/>
            <person name="Cullen D."/>
            <person name="Grigoriev I.V."/>
            <person name="Hibbett D.S."/>
        </authorList>
    </citation>
    <scope>NUCLEOTIDE SEQUENCE [LARGE SCALE GENOMIC DNA]</scope>
    <source>
        <strain evidence="11 12">ATCC 11539</strain>
    </source>
</reference>
<feature type="region of interest" description="Disordered" evidence="9">
    <location>
        <begin position="919"/>
        <end position="959"/>
    </location>
</feature>
<feature type="compositionally biased region" description="Polar residues" evidence="9">
    <location>
        <begin position="922"/>
        <end position="937"/>
    </location>
</feature>
<dbReference type="PANTHER" id="PTHR44215">
    <property type="entry name" value="WD REPEAT-CONTAINING PROTEIN 75"/>
    <property type="match status" value="1"/>
</dbReference>
<dbReference type="EMBL" id="KB469296">
    <property type="protein sequence ID" value="EPQ60436.1"/>
    <property type="molecule type" value="Genomic_DNA"/>
</dbReference>
<evidence type="ECO:0000256" key="9">
    <source>
        <dbReference type="SAM" id="MobiDB-lite"/>
    </source>
</evidence>
<keyword evidence="4 8" id="KW-0853">WD repeat</keyword>
<keyword evidence="7" id="KW-0539">Nucleus</keyword>
<dbReference type="InterPro" id="IPR053826">
    <property type="entry name" value="WDR75"/>
</dbReference>
<comment type="subcellular location">
    <subcellularLocation>
        <location evidence="1">Nucleus</location>
        <location evidence="1">Nucleolus</location>
    </subcellularLocation>
</comment>